<dbReference type="AlphaFoldDB" id="A0AA35TZA6"/>
<dbReference type="SUPFAM" id="SSF63965">
    <property type="entry name" value="Precorrin-8X methylmutase CbiC/CobH"/>
    <property type="match status" value="1"/>
</dbReference>
<reference evidence="7" key="1">
    <citation type="submission" date="2023-03" db="EMBL/GenBank/DDBJ databases">
        <authorList>
            <person name="Steffen K."/>
            <person name="Cardenas P."/>
        </authorList>
    </citation>
    <scope>NUCLEOTIDE SEQUENCE</scope>
</reference>
<dbReference type="InterPro" id="IPR003722">
    <property type="entry name" value="Cbl_synth_CobH/CbiC"/>
</dbReference>
<feature type="region of interest" description="Disordered" evidence="5">
    <location>
        <begin position="1"/>
        <end position="28"/>
    </location>
</feature>
<comment type="similarity">
    <text evidence="2">Belongs to the CobH/CbiC family.</text>
</comment>
<accession>A0AA35TZA6</accession>
<evidence type="ECO:0000313" key="7">
    <source>
        <dbReference type="EMBL" id="CAI8056356.1"/>
    </source>
</evidence>
<sequence>MRTAPAATARSPPRTRPWNGRTWRPPPRLTICATRRDHAALLRHHPAGDRREHPAGGPGGCRLPHGARSGMTDLVEDLAWSADVAETARAALAAGAPILADCQMVASGISRSRFAAGNAVICTLAAPGLAERAASARTTRSAAAVDLWRPQLAGVVCVIGNAPTALFRLLELLADGAPRPEAIIATPPGFVGASEAKAALASGGHGVPFLTLLGRRGGSAVAAAAVNALAVPPDREDTP</sequence>
<keyword evidence="3" id="KW-0169">Cobalamin biosynthesis</keyword>
<dbReference type="PANTHER" id="PTHR43588">
    <property type="entry name" value="COBALT-PRECORRIN-8 METHYLMUTASE"/>
    <property type="match status" value="1"/>
</dbReference>
<feature type="domain" description="Cobalamin biosynthesis precorrin-8X methylmutase CobH/CbiC" evidence="6">
    <location>
        <begin position="69"/>
        <end position="230"/>
    </location>
</feature>
<dbReference type="Gene3D" id="3.40.50.10230">
    <property type="entry name" value="Cobalamin biosynthesis CobH/CbiC, precorrin-8X methylmutase"/>
    <property type="match status" value="1"/>
</dbReference>
<protein>
    <submittedName>
        <fullName evidence="7">Precorrin-8X methylmutase</fullName>
    </submittedName>
</protein>
<dbReference type="EMBL" id="CASHTH010004350">
    <property type="protein sequence ID" value="CAI8056356.1"/>
    <property type="molecule type" value="Genomic_DNA"/>
</dbReference>
<evidence type="ECO:0000256" key="3">
    <source>
        <dbReference type="ARBA" id="ARBA00022573"/>
    </source>
</evidence>
<dbReference type="PANTHER" id="PTHR43588:SF1">
    <property type="entry name" value="COBALT-PRECORRIN-8 METHYLMUTASE"/>
    <property type="match status" value="1"/>
</dbReference>
<gene>
    <name evidence="7" type="ORF">GBAR_LOCUS30709</name>
</gene>
<keyword evidence="4" id="KW-0413">Isomerase</keyword>
<feature type="compositionally biased region" description="Low complexity" evidence="5">
    <location>
        <begin position="1"/>
        <end position="12"/>
    </location>
</feature>
<evidence type="ECO:0000313" key="8">
    <source>
        <dbReference type="Proteomes" id="UP001174909"/>
    </source>
</evidence>
<dbReference type="Pfam" id="PF02570">
    <property type="entry name" value="CbiC"/>
    <property type="match status" value="1"/>
</dbReference>
<comment type="caution">
    <text evidence="7">The sequence shown here is derived from an EMBL/GenBank/DDBJ whole genome shotgun (WGS) entry which is preliminary data.</text>
</comment>
<organism evidence="7 8">
    <name type="scientific">Geodia barretti</name>
    <name type="common">Barrett's horny sponge</name>
    <dbReference type="NCBI Taxonomy" id="519541"/>
    <lineage>
        <taxon>Eukaryota</taxon>
        <taxon>Metazoa</taxon>
        <taxon>Porifera</taxon>
        <taxon>Demospongiae</taxon>
        <taxon>Heteroscleromorpha</taxon>
        <taxon>Tetractinellida</taxon>
        <taxon>Astrophorina</taxon>
        <taxon>Geodiidae</taxon>
        <taxon>Geodia</taxon>
    </lineage>
</organism>
<evidence type="ECO:0000256" key="5">
    <source>
        <dbReference type="SAM" id="MobiDB-lite"/>
    </source>
</evidence>
<evidence type="ECO:0000259" key="6">
    <source>
        <dbReference type="Pfam" id="PF02570"/>
    </source>
</evidence>
<dbReference type="InterPro" id="IPR036588">
    <property type="entry name" value="CobH/CbiC_sf"/>
</dbReference>
<name>A0AA35TZA6_GEOBA</name>
<dbReference type="GO" id="GO:0016993">
    <property type="term" value="F:precorrin-8X methylmutase activity"/>
    <property type="evidence" value="ECO:0007669"/>
    <property type="project" value="InterPro"/>
</dbReference>
<dbReference type="Proteomes" id="UP001174909">
    <property type="component" value="Unassembled WGS sequence"/>
</dbReference>
<evidence type="ECO:0000256" key="2">
    <source>
        <dbReference type="ARBA" id="ARBA00009774"/>
    </source>
</evidence>
<evidence type="ECO:0000256" key="4">
    <source>
        <dbReference type="ARBA" id="ARBA00023235"/>
    </source>
</evidence>
<keyword evidence="8" id="KW-1185">Reference proteome</keyword>
<proteinExistence type="inferred from homology"/>
<evidence type="ECO:0000256" key="1">
    <source>
        <dbReference type="ARBA" id="ARBA00004953"/>
    </source>
</evidence>
<comment type="pathway">
    <text evidence="1">Cofactor biosynthesis; adenosylcobalamin biosynthesis.</text>
</comment>